<accession>A0A1L8WR66</accession>
<organism evidence="2 3">
    <name type="scientific">Enterococcus ratti</name>
    <dbReference type="NCBI Taxonomy" id="150033"/>
    <lineage>
        <taxon>Bacteria</taxon>
        <taxon>Bacillati</taxon>
        <taxon>Bacillota</taxon>
        <taxon>Bacilli</taxon>
        <taxon>Lactobacillales</taxon>
        <taxon>Enterococcaceae</taxon>
        <taxon>Enterococcus</taxon>
    </lineage>
</organism>
<dbReference type="Proteomes" id="UP000182152">
    <property type="component" value="Unassembled WGS sequence"/>
</dbReference>
<name>A0A1L8WR66_9ENTE</name>
<dbReference type="InterPro" id="IPR024522">
    <property type="entry name" value="DUF3789"/>
</dbReference>
<protein>
    <recommendedName>
        <fullName evidence="4">DUF3789 domain-containing protein</fullName>
    </recommendedName>
</protein>
<evidence type="ECO:0000313" key="2">
    <source>
        <dbReference type="EMBL" id="OJG83534.1"/>
    </source>
</evidence>
<dbReference type="EMBL" id="JXLB01000003">
    <property type="protein sequence ID" value="OJG83534.1"/>
    <property type="molecule type" value="Genomic_DNA"/>
</dbReference>
<evidence type="ECO:0008006" key="4">
    <source>
        <dbReference type="Google" id="ProtNLM"/>
    </source>
</evidence>
<dbReference type="Pfam" id="PF12664">
    <property type="entry name" value="DUF3789"/>
    <property type="match status" value="1"/>
</dbReference>
<reference evidence="2 3" key="1">
    <citation type="submission" date="2014-12" db="EMBL/GenBank/DDBJ databases">
        <title>Draft genome sequences of 29 type strains of Enterococci.</title>
        <authorList>
            <person name="Zhong Z."/>
            <person name="Sun Z."/>
            <person name="Liu W."/>
            <person name="Zhang W."/>
            <person name="Zhang H."/>
        </authorList>
    </citation>
    <scope>NUCLEOTIDE SEQUENCE [LARGE SCALE GENOMIC DNA]</scope>
    <source>
        <strain evidence="2 3">DSM 15687</strain>
    </source>
</reference>
<evidence type="ECO:0000256" key="1">
    <source>
        <dbReference type="SAM" id="Phobius"/>
    </source>
</evidence>
<keyword evidence="1" id="KW-0472">Membrane</keyword>
<dbReference type="AlphaFoldDB" id="A0A1L8WR66"/>
<comment type="caution">
    <text evidence="2">The sequence shown here is derived from an EMBL/GenBank/DDBJ whole genome shotgun (WGS) entry which is preliminary data.</text>
</comment>
<feature type="transmembrane region" description="Helical" evidence="1">
    <location>
        <begin position="6"/>
        <end position="32"/>
    </location>
</feature>
<keyword evidence="1" id="KW-0812">Transmembrane</keyword>
<keyword evidence="3" id="KW-1185">Reference proteome</keyword>
<proteinExistence type="predicted"/>
<sequence>MKGGFLLMWLVFNRFLLIGLGVAIGITIMCLFQVSKQADEQMTQMKRRNEE</sequence>
<dbReference type="STRING" id="150033.RV14_GL001412"/>
<gene>
    <name evidence="2" type="ORF">RV14_GL001412</name>
</gene>
<keyword evidence="1" id="KW-1133">Transmembrane helix</keyword>
<evidence type="ECO:0000313" key="3">
    <source>
        <dbReference type="Proteomes" id="UP000182152"/>
    </source>
</evidence>